<dbReference type="GO" id="GO:0017040">
    <property type="term" value="F:N-acylsphingosine amidohydrolase activity"/>
    <property type="evidence" value="ECO:0007669"/>
    <property type="project" value="InterPro"/>
</dbReference>
<organism evidence="3 4">
    <name type="scientific">Serendipita indica (strain DSM 11827)</name>
    <name type="common">Root endophyte fungus</name>
    <name type="synonym">Piriformospora indica</name>
    <dbReference type="NCBI Taxonomy" id="1109443"/>
    <lineage>
        <taxon>Eukaryota</taxon>
        <taxon>Fungi</taxon>
        <taxon>Dikarya</taxon>
        <taxon>Basidiomycota</taxon>
        <taxon>Agaricomycotina</taxon>
        <taxon>Agaricomycetes</taxon>
        <taxon>Sebacinales</taxon>
        <taxon>Serendipitaceae</taxon>
        <taxon>Serendipita</taxon>
    </lineage>
</organism>
<protein>
    <recommendedName>
        <fullName evidence="2">Neutral/alkaline non-lysosomal ceramidase C-terminal domain-containing protein</fullName>
    </recommendedName>
</protein>
<evidence type="ECO:0000256" key="1">
    <source>
        <dbReference type="ARBA" id="ARBA00009835"/>
    </source>
</evidence>
<dbReference type="Gene3D" id="2.60.40.2300">
    <property type="entry name" value="Neutral/alkaline non-lysosomal ceramidase, C-terminal domain"/>
    <property type="match status" value="1"/>
</dbReference>
<dbReference type="GO" id="GO:0042759">
    <property type="term" value="P:long-chain fatty acid biosynthetic process"/>
    <property type="evidence" value="ECO:0007669"/>
    <property type="project" value="TreeGrafter"/>
</dbReference>
<reference evidence="3 4" key="1">
    <citation type="journal article" date="2011" name="PLoS Pathog.">
        <title>Endophytic Life Strategies Decoded by Genome and Transcriptome Analyses of the Mutualistic Root Symbiont Piriformospora indica.</title>
        <authorList>
            <person name="Zuccaro A."/>
            <person name="Lahrmann U."/>
            <person name="Guldener U."/>
            <person name="Langen G."/>
            <person name="Pfiffi S."/>
            <person name="Biedenkopf D."/>
            <person name="Wong P."/>
            <person name="Samans B."/>
            <person name="Grimm C."/>
            <person name="Basiewicz M."/>
            <person name="Murat C."/>
            <person name="Martin F."/>
            <person name="Kogel K.H."/>
        </authorList>
    </citation>
    <scope>NUCLEOTIDE SEQUENCE [LARGE SCALE GENOMIC DNA]</scope>
    <source>
        <strain evidence="3 4">DSM 11827</strain>
    </source>
</reference>
<comment type="caution">
    <text evidence="3">The sequence shown here is derived from an EMBL/GenBank/DDBJ whole genome shotgun (WGS) entry which is preliminary data.</text>
</comment>
<accession>G4U1W3</accession>
<dbReference type="InterPro" id="IPR038445">
    <property type="entry name" value="NCDase_C_sf"/>
</dbReference>
<dbReference type="PANTHER" id="PTHR12670">
    <property type="entry name" value="CERAMIDASE"/>
    <property type="match status" value="1"/>
</dbReference>
<keyword evidence="4" id="KW-1185">Reference proteome</keyword>
<dbReference type="InterPro" id="IPR031331">
    <property type="entry name" value="NEUT/ALK_ceramidase_C"/>
</dbReference>
<dbReference type="PANTHER" id="PTHR12670:SF1">
    <property type="entry name" value="NEUTRAL CERAMIDASE"/>
    <property type="match status" value="1"/>
</dbReference>
<dbReference type="GO" id="GO:0046512">
    <property type="term" value="P:sphingosine biosynthetic process"/>
    <property type="evidence" value="ECO:0007669"/>
    <property type="project" value="TreeGrafter"/>
</dbReference>
<dbReference type="Pfam" id="PF17048">
    <property type="entry name" value="Ceramidse_alk_C"/>
    <property type="match status" value="1"/>
</dbReference>
<evidence type="ECO:0000313" key="3">
    <source>
        <dbReference type="EMBL" id="CCA77556.1"/>
    </source>
</evidence>
<proteinExistence type="inferred from homology"/>
<feature type="domain" description="Neutral/alkaline non-lysosomal ceramidase C-terminal" evidence="2">
    <location>
        <begin position="2"/>
        <end position="69"/>
    </location>
</feature>
<dbReference type="STRING" id="1109443.G4U1W3"/>
<dbReference type="InterPro" id="IPR006823">
    <property type="entry name" value="Ceramidase_alk"/>
</dbReference>
<dbReference type="Proteomes" id="UP000007148">
    <property type="component" value="Unassembled WGS sequence"/>
</dbReference>
<dbReference type="GO" id="GO:0016020">
    <property type="term" value="C:membrane"/>
    <property type="evidence" value="ECO:0007669"/>
    <property type="project" value="GOC"/>
</dbReference>
<dbReference type="InParanoid" id="G4U1W3"/>
<dbReference type="OrthoDB" id="191371at2759"/>
<dbReference type="AlphaFoldDB" id="G4U1W3"/>
<name>G4U1W3_SERID</name>
<gene>
    <name evidence="3" type="ORF">PIIN_11533</name>
</gene>
<dbReference type="EMBL" id="CAFZ01001725">
    <property type="protein sequence ID" value="CCA77556.1"/>
    <property type="molecule type" value="Genomic_DNA"/>
</dbReference>
<dbReference type="GO" id="GO:0046514">
    <property type="term" value="P:ceramide catabolic process"/>
    <property type="evidence" value="ECO:0007669"/>
    <property type="project" value="InterPro"/>
</dbReference>
<sequence>TYRTDSHPSTKYNWKRTNGALGYSEVTITWDIERDAPSGTYRITYYGDYKNGWTGKISAFTGQTGSFTVS</sequence>
<comment type="similarity">
    <text evidence="1">Belongs to the neutral ceramidase family.</text>
</comment>
<evidence type="ECO:0000259" key="2">
    <source>
        <dbReference type="Pfam" id="PF17048"/>
    </source>
</evidence>
<dbReference type="GO" id="GO:0005576">
    <property type="term" value="C:extracellular region"/>
    <property type="evidence" value="ECO:0007669"/>
    <property type="project" value="TreeGrafter"/>
</dbReference>
<evidence type="ECO:0000313" key="4">
    <source>
        <dbReference type="Proteomes" id="UP000007148"/>
    </source>
</evidence>
<feature type="non-terminal residue" evidence="3">
    <location>
        <position position="1"/>
    </location>
</feature>
<dbReference type="HOGENOM" id="CLU_2764836_0_0_1"/>